<keyword evidence="2" id="KW-0732">Signal</keyword>
<comment type="caution">
    <text evidence="3">The sequence shown here is derived from an EMBL/GenBank/DDBJ whole genome shotgun (WGS) entry which is preliminary data.</text>
</comment>
<evidence type="ECO:0000256" key="1">
    <source>
        <dbReference type="SAM" id="MobiDB-lite"/>
    </source>
</evidence>
<sequence length="116" mass="13234">MRQLLLRALAVSAIVACVCVTKSAEASRGPINMELIEEFDVFTVWPFMFMWPVEPTVEQENLFHKQEEEGARLEKLRPRTVPLPRPRPRAMPLDITPKNIGPAGHILYMRGVAPQR</sequence>
<organism evidence="3 4">
    <name type="scientific">Candidatus Kaiserbacteria bacterium RIFCSPHIGHO2_01_FULL_54_36b</name>
    <dbReference type="NCBI Taxonomy" id="1798483"/>
    <lineage>
        <taxon>Bacteria</taxon>
        <taxon>Candidatus Kaiseribacteriota</taxon>
    </lineage>
</organism>
<dbReference type="Proteomes" id="UP000176445">
    <property type="component" value="Unassembled WGS sequence"/>
</dbReference>
<protein>
    <recommendedName>
        <fullName evidence="5">Secreted protein</fullName>
    </recommendedName>
</protein>
<proteinExistence type="predicted"/>
<evidence type="ECO:0000313" key="4">
    <source>
        <dbReference type="Proteomes" id="UP000176445"/>
    </source>
</evidence>
<evidence type="ECO:0000256" key="2">
    <source>
        <dbReference type="SAM" id="SignalP"/>
    </source>
</evidence>
<reference evidence="3 4" key="1">
    <citation type="journal article" date="2016" name="Nat. Commun.">
        <title>Thousands of microbial genomes shed light on interconnected biogeochemical processes in an aquifer system.</title>
        <authorList>
            <person name="Anantharaman K."/>
            <person name="Brown C.T."/>
            <person name="Hug L.A."/>
            <person name="Sharon I."/>
            <person name="Castelle C.J."/>
            <person name="Probst A.J."/>
            <person name="Thomas B.C."/>
            <person name="Singh A."/>
            <person name="Wilkins M.J."/>
            <person name="Karaoz U."/>
            <person name="Brodie E.L."/>
            <person name="Williams K.H."/>
            <person name="Hubbard S.S."/>
            <person name="Banfield J.F."/>
        </authorList>
    </citation>
    <scope>NUCLEOTIDE SEQUENCE [LARGE SCALE GENOMIC DNA]</scope>
</reference>
<feature type="signal peptide" evidence="2">
    <location>
        <begin position="1"/>
        <end position="26"/>
    </location>
</feature>
<accession>A0A1F6CSC8</accession>
<evidence type="ECO:0008006" key="5">
    <source>
        <dbReference type="Google" id="ProtNLM"/>
    </source>
</evidence>
<feature type="region of interest" description="Disordered" evidence="1">
    <location>
        <begin position="77"/>
        <end position="97"/>
    </location>
</feature>
<dbReference type="EMBL" id="MFKW01000007">
    <property type="protein sequence ID" value="OGG51990.1"/>
    <property type="molecule type" value="Genomic_DNA"/>
</dbReference>
<feature type="chain" id="PRO_5009523523" description="Secreted protein" evidence="2">
    <location>
        <begin position="27"/>
        <end position="116"/>
    </location>
</feature>
<evidence type="ECO:0000313" key="3">
    <source>
        <dbReference type="EMBL" id="OGG51990.1"/>
    </source>
</evidence>
<gene>
    <name evidence="3" type="ORF">A2704_00615</name>
</gene>
<dbReference type="AlphaFoldDB" id="A0A1F6CSC8"/>
<name>A0A1F6CSC8_9BACT</name>